<evidence type="ECO:0000256" key="4">
    <source>
        <dbReference type="ARBA" id="ARBA00022827"/>
    </source>
</evidence>
<evidence type="ECO:0000259" key="8">
    <source>
        <dbReference type="Pfam" id="PF02771"/>
    </source>
</evidence>
<comment type="cofactor">
    <cofactor evidence="1 5">
        <name>FAD</name>
        <dbReference type="ChEBI" id="CHEBI:57692"/>
    </cofactor>
</comment>
<dbReference type="InterPro" id="IPR013786">
    <property type="entry name" value="AcylCoA_DH/ox_N"/>
</dbReference>
<keyword evidence="3 5" id="KW-0285">Flavoprotein</keyword>
<dbReference type="InterPro" id="IPR037069">
    <property type="entry name" value="AcylCoA_DH/ox_N_sf"/>
</dbReference>
<feature type="domain" description="Acyl-CoA dehydrogenase/oxidase C-terminal" evidence="6">
    <location>
        <begin position="243"/>
        <end position="392"/>
    </location>
</feature>
<accession>A0ABY5M7J0</accession>
<dbReference type="InterPro" id="IPR006091">
    <property type="entry name" value="Acyl-CoA_Oxase/DH_mid-dom"/>
</dbReference>
<dbReference type="Pfam" id="PF02770">
    <property type="entry name" value="Acyl-CoA_dh_M"/>
    <property type="match status" value="1"/>
</dbReference>
<dbReference type="Gene3D" id="1.10.540.10">
    <property type="entry name" value="Acyl-CoA dehydrogenase/oxidase, N-terminal domain"/>
    <property type="match status" value="1"/>
</dbReference>
<dbReference type="InterPro" id="IPR009100">
    <property type="entry name" value="AcylCoA_DH/oxidase_NM_dom_sf"/>
</dbReference>
<dbReference type="SUPFAM" id="SSF47203">
    <property type="entry name" value="Acyl-CoA dehydrogenase C-terminal domain-like"/>
    <property type="match status" value="1"/>
</dbReference>
<keyword evidence="10" id="KW-1185">Reference proteome</keyword>
<evidence type="ECO:0000313" key="9">
    <source>
        <dbReference type="EMBL" id="UUP12948.1"/>
    </source>
</evidence>
<dbReference type="InterPro" id="IPR009075">
    <property type="entry name" value="AcylCo_DH/oxidase_C"/>
</dbReference>
<evidence type="ECO:0000259" key="6">
    <source>
        <dbReference type="Pfam" id="PF00441"/>
    </source>
</evidence>
<protein>
    <submittedName>
        <fullName evidence="9">Acyl-CoA dehydrogenase family protein</fullName>
    </submittedName>
</protein>
<dbReference type="Gene3D" id="2.40.110.10">
    <property type="entry name" value="Butyryl-CoA Dehydrogenase, subunit A, domain 2"/>
    <property type="match status" value="1"/>
</dbReference>
<evidence type="ECO:0000259" key="7">
    <source>
        <dbReference type="Pfam" id="PF02770"/>
    </source>
</evidence>
<dbReference type="PANTHER" id="PTHR43884:SF12">
    <property type="entry name" value="ISOVALERYL-COA DEHYDROGENASE, MITOCHONDRIAL-RELATED"/>
    <property type="match status" value="1"/>
</dbReference>
<dbReference type="InterPro" id="IPR036250">
    <property type="entry name" value="AcylCo_DH-like_C"/>
</dbReference>
<dbReference type="EMBL" id="CP102173">
    <property type="protein sequence ID" value="UUP12948.1"/>
    <property type="molecule type" value="Genomic_DNA"/>
</dbReference>
<dbReference type="Pfam" id="PF00441">
    <property type="entry name" value="Acyl-CoA_dh_1"/>
    <property type="match status" value="1"/>
</dbReference>
<comment type="similarity">
    <text evidence="2 5">Belongs to the acyl-CoA dehydrogenase family.</text>
</comment>
<sequence>MGRLVSTEGLTEDQQEILKLVRQFVEKEIIPVATELEHKDEYPTDIVEGLKELGIFGLMIPEEFGGLGESLLTYALVVEEIARGWMSVSGVINTHFIVAYLLMQHGTDEQKAKYLPKMATGEVRGAFSMSEPSLGSDVSAISTKATKTDDGGYEITGQKMWLTNGGSSTLVAVLVKTDEGQDSVYKNMTTFLIEKEAGFGETAQGITIPGKIDKMGYKGIDTTEMILEKHRTTADQILGGVPGKGFYQMMDGVEVGRVNVGARAVGIANRAFELGVAYAQQRETFGKPIAQHQAILFRIAEMATKVETAHAMVVKAARLKDAGKRNDVEAGMAKMIASEYCNEVVQDSFRIHGGYGYSKEYEIERLYREAAFMLIGEGTSDIQKMIIGRALLKEYKL</sequence>
<dbReference type="PANTHER" id="PTHR43884">
    <property type="entry name" value="ACYL-COA DEHYDROGENASE"/>
    <property type="match status" value="1"/>
</dbReference>
<organism evidence="9 10">
    <name type="scientific">Aeromicrobium wangtongii</name>
    <dbReference type="NCBI Taxonomy" id="2969247"/>
    <lineage>
        <taxon>Bacteria</taxon>
        <taxon>Bacillati</taxon>
        <taxon>Actinomycetota</taxon>
        <taxon>Actinomycetes</taxon>
        <taxon>Propionibacteriales</taxon>
        <taxon>Nocardioidaceae</taxon>
        <taxon>Aeromicrobium</taxon>
    </lineage>
</organism>
<evidence type="ECO:0000313" key="10">
    <source>
        <dbReference type="Proteomes" id="UP001316184"/>
    </source>
</evidence>
<evidence type="ECO:0000256" key="3">
    <source>
        <dbReference type="ARBA" id="ARBA00022630"/>
    </source>
</evidence>
<feature type="domain" description="Acyl-CoA oxidase/dehydrogenase middle" evidence="7">
    <location>
        <begin position="126"/>
        <end position="229"/>
    </location>
</feature>
<feature type="domain" description="Acyl-CoA dehydrogenase/oxidase N-terminal" evidence="8">
    <location>
        <begin position="11"/>
        <end position="122"/>
    </location>
</feature>
<name>A0ABY5M7J0_9ACTN</name>
<dbReference type="RefSeq" id="WP_232401443.1">
    <property type="nucleotide sequence ID" value="NZ_CP102173.1"/>
</dbReference>
<dbReference type="SUPFAM" id="SSF56645">
    <property type="entry name" value="Acyl-CoA dehydrogenase NM domain-like"/>
    <property type="match status" value="1"/>
</dbReference>
<evidence type="ECO:0000256" key="5">
    <source>
        <dbReference type="RuleBase" id="RU362125"/>
    </source>
</evidence>
<dbReference type="Gene3D" id="1.20.140.10">
    <property type="entry name" value="Butyryl-CoA Dehydrogenase, subunit A, domain 3"/>
    <property type="match status" value="1"/>
</dbReference>
<dbReference type="Proteomes" id="UP001316184">
    <property type="component" value="Chromosome"/>
</dbReference>
<dbReference type="PIRSF" id="PIRSF016578">
    <property type="entry name" value="HsaA"/>
    <property type="match status" value="1"/>
</dbReference>
<keyword evidence="5" id="KW-0560">Oxidoreductase</keyword>
<evidence type="ECO:0000256" key="1">
    <source>
        <dbReference type="ARBA" id="ARBA00001974"/>
    </source>
</evidence>
<keyword evidence="4 5" id="KW-0274">FAD</keyword>
<proteinExistence type="inferred from homology"/>
<gene>
    <name evidence="9" type="ORF">NQV15_13945</name>
</gene>
<dbReference type="InterPro" id="IPR046373">
    <property type="entry name" value="Acyl-CoA_Oxase/DH_mid-dom_sf"/>
</dbReference>
<dbReference type="Pfam" id="PF02771">
    <property type="entry name" value="Acyl-CoA_dh_N"/>
    <property type="match status" value="1"/>
</dbReference>
<evidence type="ECO:0000256" key="2">
    <source>
        <dbReference type="ARBA" id="ARBA00009347"/>
    </source>
</evidence>
<reference evidence="9 10" key="1">
    <citation type="submission" date="2022-08" db="EMBL/GenBank/DDBJ databases">
        <title>novel species in genus Aeromicrobium.</title>
        <authorList>
            <person name="Ye L."/>
        </authorList>
    </citation>
    <scope>NUCLEOTIDE SEQUENCE [LARGE SCALE GENOMIC DNA]</scope>
    <source>
        <strain evidence="10">zg-Y1379</strain>
    </source>
</reference>